<dbReference type="KEGG" id="dpte:113799785"/>
<sequence>MSHFDRTYDSSPSESSDTLPSPTDEQQQQQQQTMEPSTLLTKNISLIDIIKYHKCSIHHQDAEASIADATDCLRMITGKMEWFQRKHKFCPHLFSDEDQQQIQSLHQRLIIEEIPFLELQERFRNGLDVDIPHELQGRIALVCQKFNELKQRFDKLLSNVDHLSSIPIIEATNSSPSSMINTNSIIEV</sequence>
<dbReference type="AlphaFoldDB" id="A0A6P6YM49"/>
<organism evidence="2 3">
    <name type="scientific">Dermatophagoides pteronyssinus</name>
    <name type="common">European house dust mite</name>
    <dbReference type="NCBI Taxonomy" id="6956"/>
    <lineage>
        <taxon>Eukaryota</taxon>
        <taxon>Metazoa</taxon>
        <taxon>Ecdysozoa</taxon>
        <taxon>Arthropoda</taxon>
        <taxon>Chelicerata</taxon>
        <taxon>Arachnida</taxon>
        <taxon>Acari</taxon>
        <taxon>Acariformes</taxon>
        <taxon>Sarcoptiformes</taxon>
        <taxon>Astigmata</taxon>
        <taxon>Psoroptidia</taxon>
        <taxon>Analgoidea</taxon>
        <taxon>Pyroglyphidae</taxon>
        <taxon>Dermatophagoidinae</taxon>
        <taxon>Dermatophagoides</taxon>
    </lineage>
</organism>
<evidence type="ECO:0000256" key="1">
    <source>
        <dbReference type="SAM" id="MobiDB-lite"/>
    </source>
</evidence>
<evidence type="ECO:0000313" key="3">
    <source>
        <dbReference type="RefSeq" id="XP_027206282.1"/>
    </source>
</evidence>
<feature type="region of interest" description="Disordered" evidence="1">
    <location>
        <begin position="1"/>
        <end position="37"/>
    </location>
</feature>
<dbReference type="RefSeq" id="XP_027206282.1">
    <property type="nucleotide sequence ID" value="XM_027350481.1"/>
</dbReference>
<feature type="compositionally biased region" description="Low complexity" evidence="1">
    <location>
        <begin position="9"/>
        <end position="32"/>
    </location>
</feature>
<name>A0A6P6YM49_DERPT</name>
<proteinExistence type="predicted"/>
<gene>
    <name evidence="3" type="primary">LOC113799785</name>
</gene>
<dbReference type="Proteomes" id="UP000515146">
    <property type="component" value="Unplaced"/>
</dbReference>
<dbReference type="OMA" id="GRISNVC"/>
<dbReference type="InParanoid" id="A0A6P6YM49"/>
<evidence type="ECO:0000313" key="2">
    <source>
        <dbReference type="Proteomes" id="UP000515146"/>
    </source>
</evidence>
<dbReference type="OrthoDB" id="6497213at2759"/>
<keyword evidence="2" id="KW-1185">Reference proteome</keyword>
<reference evidence="3" key="1">
    <citation type="submission" date="2025-08" db="UniProtKB">
        <authorList>
            <consortium name="RefSeq"/>
        </authorList>
    </citation>
    <scope>IDENTIFICATION</scope>
    <source>
        <strain evidence="3">Airmid</strain>
    </source>
</reference>
<accession>A0A6P6YM49</accession>
<protein>
    <submittedName>
        <fullName evidence="3">Uncharacterized protein LOC113799785</fullName>
    </submittedName>
</protein>